<dbReference type="SUPFAM" id="SSF56496">
    <property type="entry name" value="Fibrinogen C-terminal domain-like"/>
    <property type="match status" value="1"/>
</dbReference>
<feature type="domain" description="Fibrinogen C-terminal" evidence="1">
    <location>
        <begin position="80"/>
        <end position="244"/>
    </location>
</feature>
<evidence type="ECO:0000313" key="3">
    <source>
        <dbReference type="Proteomes" id="UP000075635"/>
    </source>
</evidence>
<dbReference type="NCBIfam" id="NF040941">
    <property type="entry name" value="GGGWT_bact"/>
    <property type="match status" value="1"/>
</dbReference>
<proteinExistence type="predicted"/>
<dbReference type="Pfam" id="PF00147">
    <property type="entry name" value="Fibrinogen_C"/>
    <property type="match status" value="1"/>
</dbReference>
<dbReference type="Proteomes" id="UP000075635">
    <property type="component" value="Unassembled WGS sequence"/>
</dbReference>
<dbReference type="AlphaFoldDB" id="A0A150R2S1"/>
<dbReference type="Gene3D" id="3.90.215.10">
    <property type="entry name" value="Gamma Fibrinogen, chain A, domain 1"/>
    <property type="match status" value="1"/>
</dbReference>
<evidence type="ECO:0000259" key="1">
    <source>
        <dbReference type="Pfam" id="PF00147"/>
    </source>
</evidence>
<protein>
    <recommendedName>
        <fullName evidence="1">Fibrinogen C-terminal domain-containing protein</fullName>
    </recommendedName>
</protein>
<name>A0A150R2S1_SORCE</name>
<dbReference type="InterPro" id="IPR002181">
    <property type="entry name" value="Fibrinogen_a/b/g_C_dom"/>
</dbReference>
<gene>
    <name evidence="2" type="ORF">BE17_00710</name>
</gene>
<dbReference type="InterPro" id="IPR014716">
    <property type="entry name" value="Fibrinogen_a/b/g_C_1"/>
</dbReference>
<dbReference type="InterPro" id="IPR036056">
    <property type="entry name" value="Fibrinogen-like_C"/>
</dbReference>
<dbReference type="EMBL" id="JEMB01003268">
    <property type="protein sequence ID" value="KYF74504.1"/>
    <property type="molecule type" value="Genomic_DNA"/>
</dbReference>
<reference evidence="2 3" key="1">
    <citation type="submission" date="2014-02" db="EMBL/GenBank/DDBJ databases">
        <title>The small core and large imbalanced accessory genome model reveals a collaborative survival strategy of Sorangium cellulosum strains in nature.</title>
        <authorList>
            <person name="Han K."/>
            <person name="Peng R."/>
            <person name="Blom J."/>
            <person name="Li Y.-Z."/>
        </authorList>
    </citation>
    <scope>NUCLEOTIDE SEQUENCE [LARGE SCALE GENOMIC DNA]</scope>
    <source>
        <strain evidence="2 3">So0011-07</strain>
    </source>
</reference>
<accession>A0A150R2S1</accession>
<feature type="non-terminal residue" evidence="2">
    <location>
        <position position="1"/>
    </location>
</feature>
<organism evidence="2 3">
    <name type="scientific">Sorangium cellulosum</name>
    <name type="common">Polyangium cellulosum</name>
    <dbReference type="NCBI Taxonomy" id="56"/>
    <lineage>
        <taxon>Bacteria</taxon>
        <taxon>Pseudomonadati</taxon>
        <taxon>Myxococcota</taxon>
        <taxon>Polyangia</taxon>
        <taxon>Polyangiales</taxon>
        <taxon>Polyangiaceae</taxon>
        <taxon>Sorangium</taxon>
    </lineage>
</organism>
<comment type="caution">
    <text evidence="2">The sequence shown here is derived from an EMBL/GenBank/DDBJ whole genome shotgun (WGS) entry which is preliminary data.</text>
</comment>
<evidence type="ECO:0000313" key="2">
    <source>
        <dbReference type="EMBL" id="KYF74504.1"/>
    </source>
</evidence>
<sequence>PCDPGSQEDCYSGPPGTLSRGACHGGVRTCDEAGNGFGPCAGEVVPAPDRCDTAEDEDCDGEVNEGCAYARCRDIPRGLTSDVYLLDLDGAGPEPAFPVYCDQETDGGGWALLYNSVGSEEGTTLQFWNIPYAERLGTRGEPALGQNFYRGSLYFVGREYRDDIEDLEGTVKEVMRATAEGINSKTMELLGPTHVTGDANIYFAHFLSGWSSQDYDGDTDPDGNCALEFQNVAQHYAQCWEYNLGADADEPTDDGGWGPHLGTHITERLGLASDKTRYTRVRRISRWTRW</sequence>